<dbReference type="InterPro" id="IPR041588">
    <property type="entry name" value="Integrase_H2C2"/>
</dbReference>
<reference evidence="2" key="1">
    <citation type="submission" date="2020-04" db="EMBL/GenBank/DDBJ databases">
        <authorList>
            <person name="Alioto T."/>
            <person name="Alioto T."/>
            <person name="Gomez Garrido J."/>
        </authorList>
    </citation>
    <scope>NUCLEOTIDE SEQUENCE</scope>
    <source>
        <strain evidence="2">A484AB</strain>
    </source>
</reference>
<dbReference type="AlphaFoldDB" id="A0A7D9LAF9"/>
<dbReference type="Pfam" id="PF18701">
    <property type="entry name" value="DUF5641"/>
    <property type="match status" value="1"/>
</dbReference>
<evidence type="ECO:0000256" key="1">
    <source>
        <dbReference type="SAM" id="MobiDB-lite"/>
    </source>
</evidence>
<sequence length="337" mass="39100">MTEIDRDQAMTDEMLRKFSYKKLLRVTAYMIRFMRNAKGEKWNGLLKTEEILNAERLWLRHVQRNVSAVPNVDLQKDKDDVLRVNSRIPGYRPAFIPRRCCLDRILVSDIHEQIGHGGVSSTMAKVREQFWIPQLRVLVKSVIHECKEEIEHPILTPNLLIHGTSAHFLEEDLEALDEKDLITKRINFLKNCRQQLRKRWQTEYLHALEERHRKIVGKDKTLPSKGSVVMITDNSKTKSKWQVGRIVDTIQGKDGVLRGYKIKTGTGYVVERPIQLVCNLEIKVCKDNEPSKKRDHIENKVVADQSQDVESKRRPQRKAKSAAINVIKGVSLNELED</sequence>
<dbReference type="OrthoDB" id="8958038at2759"/>
<dbReference type="Pfam" id="PF17921">
    <property type="entry name" value="Integrase_H2C2"/>
    <property type="match status" value="1"/>
</dbReference>
<comment type="caution">
    <text evidence="2">The sequence shown here is derived from an EMBL/GenBank/DDBJ whole genome shotgun (WGS) entry which is preliminary data.</text>
</comment>
<dbReference type="Gene3D" id="1.10.340.70">
    <property type="match status" value="1"/>
</dbReference>
<accession>A0A7D9LAF9</accession>
<evidence type="ECO:0000313" key="2">
    <source>
        <dbReference type="EMBL" id="CAB4027081.1"/>
    </source>
</evidence>
<evidence type="ECO:0000313" key="3">
    <source>
        <dbReference type="Proteomes" id="UP001152795"/>
    </source>
</evidence>
<dbReference type="PANTHER" id="PTHR47331">
    <property type="entry name" value="PHD-TYPE DOMAIN-CONTAINING PROTEIN"/>
    <property type="match status" value="1"/>
</dbReference>
<dbReference type="Proteomes" id="UP001152795">
    <property type="component" value="Unassembled WGS sequence"/>
</dbReference>
<dbReference type="EMBL" id="CACRXK020014590">
    <property type="protein sequence ID" value="CAB4027081.1"/>
    <property type="molecule type" value="Genomic_DNA"/>
</dbReference>
<organism evidence="2 3">
    <name type="scientific">Paramuricea clavata</name>
    <name type="common">Red gorgonian</name>
    <name type="synonym">Violescent sea-whip</name>
    <dbReference type="NCBI Taxonomy" id="317549"/>
    <lineage>
        <taxon>Eukaryota</taxon>
        <taxon>Metazoa</taxon>
        <taxon>Cnidaria</taxon>
        <taxon>Anthozoa</taxon>
        <taxon>Octocorallia</taxon>
        <taxon>Malacalcyonacea</taxon>
        <taxon>Plexauridae</taxon>
        <taxon>Paramuricea</taxon>
    </lineage>
</organism>
<feature type="region of interest" description="Disordered" evidence="1">
    <location>
        <begin position="297"/>
        <end position="320"/>
    </location>
</feature>
<keyword evidence="3" id="KW-1185">Reference proteome</keyword>
<name>A0A7D9LAF9_PARCT</name>
<gene>
    <name evidence="2" type="ORF">PACLA_8A008307</name>
</gene>
<protein>
    <submittedName>
        <fullName evidence="2">Uncharacterized protein</fullName>
    </submittedName>
</protein>
<dbReference type="InterPro" id="IPR040676">
    <property type="entry name" value="DUF5641"/>
</dbReference>
<proteinExistence type="predicted"/>